<keyword evidence="5" id="KW-1185">Reference proteome</keyword>
<feature type="region of interest" description="Disordered" evidence="1">
    <location>
        <begin position="45"/>
        <end position="67"/>
    </location>
</feature>
<dbReference type="AlphaFoldDB" id="A0A485LSN0"/>
<proteinExistence type="predicted"/>
<protein>
    <submittedName>
        <fullName evidence="4">Aste57867_24988 protein</fullName>
    </submittedName>
</protein>
<reference evidence="3" key="2">
    <citation type="submission" date="2019-06" db="EMBL/GenBank/DDBJ databases">
        <title>Genomics analysis of Aphanomyces spp. identifies a new class of oomycete effector associated with host adaptation.</title>
        <authorList>
            <person name="Gaulin E."/>
        </authorList>
    </citation>
    <scope>NUCLEOTIDE SEQUENCE</scope>
    <source>
        <strain evidence="3">CBS 578.67</strain>
    </source>
</reference>
<feature type="transmembrane region" description="Helical" evidence="2">
    <location>
        <begin position="170"/>
        <end position="193"/>
    </location>
</feature>
<feature type="region of interest" description="Disordered" evidence="1">
    <location>
        <begin position="325"/>
        <end position="355"/>
    </location>
</feature>
<accession>A0A485LSN0</accession>
<feature type="compositionally biased region" description="Low complexity" evidence="1">
    <location>
        <begin position="330"/>
        <end position="345"/>
    </location>
</feature>
<feature type="transmembrane region" description="Helical" evidence="2">
    <location>
        <begin position="110"/>
        <end position="134"/>
    </location>
</feature>
<organism evidence="4 5">
    <name type="scientific">Aphanomyces stellatus</name>
    <dbReference type="NCBI Taxonomy" id="120398"/>
    <lineage>
        <taxon>Eukaryota</taxon>
        <taxon>Sar</taxon>
        <taxon>Stramenopiles</taxon>
        <taxon>Oomycota</taxon>
        <taxon>Saprolegniomycetes</taxon>
        <taxon>Saprolegniales</taxon>
        <taxon>Verrucalvaceae</taxon>
        <taxon>Aphanomyces</taxon>
    </lineage>
</organism>
<dbReference type="Proteomes" id="UP000332933">
    <property type="component" value="Unassembled WGS sequence"/>
</dbReference>
<keyword evidence="2" id="KW-0472">Membrane</keyword>
<dbReference type="EMBL" id="CAADRA010007504">
    <property type="protein sequence ID" value="VFU01619.1"/>
    <property type="molecule type" value="Genomic_DNA"/>
</dbReference>
<sequence>MFRGSRWTPSPKRVTHFMAMYLSTVRAQAALIACVGHSKVSTHDLDHKHAYRPRRPPSRAPPPPRDRAIFPFPNARAGMARSRRVASTSCHRPRSPRLCLPLSRHLRAPLVLSFIPSLSLRLGFLLGVSAVVVLHKITKLLVLHPSFSPDTIRQLMRNRWLLYPHVQRPILVAASLVVALPYILITLAAPGMMLAPTATLLASQIYLPLSIANLAEIAIVCVAATVISKHLELVMDNFNLRQTHQKSIRIAGFLVGLSTLHLILDRLGVPIAPDYYVRQILKSLAAHYIVYFHIYLPMRHLRTPSPHVTDHHVATTVHAHHILLTPHPPTQTASPTNSSATTTPPRQDVDTPPQGSAAADRVLAMCLAPHAPLASPTLTPLFGPDLARRLAIRKTRDADIVCTAPPATFFDDYQAALLHLLATELFPRFQTHAPAWQLYSRRRFSLEGLDLLTMVTTKQAIAGHPLPPRLPSAADANARLESLPACVMLSYAWVDASIPPTSERS</sequence>
<dbReference type="EMBL" id="VJMH01007478">
    <property type="protein sequence ID" value="KAF0682975.1"/>
    <property type="molecule type" value="Genomic_DNA"/>
</dbReference>
<evidence type="ECO:0000313" key="4">
    <source>
        <dbReference type="EMBL" id="VFU01619.1"/>
    </source>
</evidence>
<feature type="transmembrane region" description="Helical" evidence="2">
    <location>
        <begin position="205"/>
        <end position="227"/>
    </location>
</feature>
<gene>
    <name evidence="4" type="primary">Aste57867_24988</name>
    <name evidence="3" type="ORF">As57867_024910</name>
    <name evidence="4" type="ORF">ASTE57867_24988</name>
</gene>
<evidence type="ECO:0000256" key="2">
    <source>
        <dbReference type="SAM" id="Phobius"/>
    </source>
</evidence>
<keyword evidence="2" id="KW-1133">Transmembrane helix</keyword>
<evidence type="ECO:0000256" key="1">
    <source>
        <dbReference type="SAM" id="MobiDB-lite"/>
    </source>
</evidence>
<keyword evidence="2" id="KW-0812">Transmembrane</keyword>
<reference evidence="4 5" key="1">
    <citation type="submission" date="2019-03" db="EMBL/GenBank/DDBJ databases">
        <authorList>
            <person name="Gaulin E."/>
            <person name="Dumas B."/>
        </authorList>
    </citation>
    <scope>NUCLEOTIDE SEQUENCE [LARGE SCALE GENOMIC DNA]</scope>
    <source>
        <strain evidence="4">CBS 568.67</strain>
    </source>
</reference>
<name>A0A485LSN0_9STRA</name>
<evidence type="ECO:0000313" key="3">
    <source>
        <dbReference type="EMBL" id="KAF0682975.1"/>
    </source>
</evidence>
<evidence type="ECO:0000313" key="5">
    <source>
        <dbReference type="Proteomes" id="UP000332933"/>
    </source>
</evidence>